<keyword evidence="9 14" id="KW-0547">Nucleotide-binding</keyword>
<reference evidence="17 18" key="1">
    <citation type="submission" date="2018-12" db="EMBL/GenBank/DDBJ databases">
        <title>Mesorhizobium carbonis sp. nov., isolated from coal mine water.</title>
        <authorList>
            <person name="Xin W."/>
            <person name="Xu Z."/>
            <person name="Xiang F."/>
            <person name="Zhang J."/>
            <person name="Xi L."/>
            <person name="Liu J."/>
        </authorList>
    </citation>
    <scope>NUCLEOTIDE SEQUENCE [LARGE SCALE GENOMIC DNA]</scope>
    <source>
        <strain evidence="17 18">B2.3</strain>
    </source>
</reference>
<dbReference type="SUPFAM" id="SSF52540">
    <property type="entry name" value="P-loop containing nucleoside triphosphate hydrolases"/>
    <property type="match status" value="1"/>
</dbReference>
<dbReference type="HAMAP" id="MF_00215">
    <property type="entry name" value="Pantothen_kinase_1"/>
    <property type="match status" value="1"/>
</dbReference>
<evidence type="ECO:0000256" key="4">
    <source>
        <dbReference type="ARBA" id="ARBA00006087"/>
    </source>
</evidence>
<evidence type="ECO:0000256" key="1">
    <source>
        <dbReference type="ARBA" id="ARBA00001206"/>
    </source>
</evidence>
<name>A0A3R9YHX4_9HYPH</name>
<dbReference type="PANTHER" id="PTHR10285">
    <property type="entry name" value="URIDINE KINASE"/>
    <property type="match status" value="1"/>
</dbReference>
<dbReference type="EMBL" id="RWKW01000004">
    <property type="protein sequence ID" value="RST88114.1"/>
    <property type="molecule type" value="Genomic_DNA"/>
</dbReference>
<comment type="catalytic activity">
    <reaction evidence="1 14 15">
        <text>(R)-pantothenate + ATP = (R)-4'-phosphopantothenate + ADP + H(+)</text>
        <dbReference type="Rhea" id="RHEA:16373"/>
        <dbReference type="ChEBI" id="CHEBI:10986"/>
        <dbReference type="ChEBI" id="CHEBI:15378"/>
        <dbReference type="ChEBI" id="CHEBI:29032"/>
        <dbReference type="ChEBI" id="CHEBI:30616"/>
        <dbReference type="ChEBI" id="CHEBI:456216"/>
        <dbReference type="EC" id="2.7.1.33"/>
    </reaction>
</comment>
<evidence type="ECO:0000256" key="10">
    <source>
        <dbReference type="ARBA" id="ARBA00022777"/>
    </source>
</evidence>
<dbReference type="InterPro" id="IPR027417">
    <property type="entry name" value="P-loop_NTPase"/>
</dbReference>
<evidence type="ECO:0000256" key="14">
    <source>
        <dbReference type="HAMAP-Rule" id="MF_00215"/>
    </source>
</evidence>
<dbReference type="Pfam" id="PF00485">
    <property type="entry name" value="PRK"/>
    <property type="match status" value="1"/>
</dbReference>
<comment type="similarity">
    <text evidence="4 14 15">Belongs to the prokaryotic pantothenate kinase family.</text>
</comment>
<keyword evidence="12 14" id="KW-0173">Coenzyme A biosynthesis</keyword>
<keyword evidence="10 14" id="KW-0418">Kinase</keyword>
<keyword evidence="11 14" id="KW-0067">ATP-binding</keyword>
<evidence type="ECO:0000256" key="2">
    <source>
        <dbReference type="ARBA" id="ARBA00004496"/>
    </source>
</evidence>
<dbReference type="AlphaFoldDB" id="A0A3R9YHX4"/>
<evidence type="ECO:0000259" key="16">
    <source>
        <dbReference type="Pfam" id="PF00485"/>
    </source>
</evidence>
<evidence type="ECO:0000256" key="6">
    <source>
        <dbReference type="ARBA" id="ARBA00015080"/>
    </source>
</evidence>
<evidence type="ECO:0000313" key="17">
    <source>
        <dbReference type="EMBL" id="RST88114.1"/>
    </source>
</evidence>
<evidence type="ECO:0000256" key="3">
    <source>
        <dbReference type="ARBA" id="ARBA00005225"/>
    </source>
</evidence>
<dbReference type="PIRSF" id="PIRSF000545">
    <property type="entry name" value="Pantothenate_kin"/>
    <property type="match status" value="1"/>
</dbReference>
<dbReference type="NCBIfam" id="TIGR00554">
    <property type="entry name" value="panK_bact"/>
    <property type="match status" value="1"/>
</dbReference>
<keyword evidence="7 14" id="KW-0963">Cytoplasm</keyword>
<evidence type="ECO:0000256" key="9">
    <source>
        <dbReference type="ARBA" id="ARBA00022741"/>
    </source>
</evidence>
<dbReference type="OrthoDB" id="1550976at2"/>
<comment type="subcellular location">
    <subcellularLocation>
        <location evidence="2 14 15">Cytoplasm</location>
    </subcellularLocation>
</comment>
<evidence type="ECO:0000256" key="11">
    <source>
        <dbReference type="ARBA" id="ARBA00022840"/>
    </source>
</evidence>
<organism evidence="17 18">
    <name type="scientific">Aquibium carbonis</name>
    <dbReference type="NCBI Taxonomy" id="2495581"/>
    <lineage>
        <taxon>Bacteria</taxon>
        <taxon>Pseudomonadati</taxon>
        <taxon>Pseudomonadota</taxon>
        <taxon>Alphaproteobacteria</taxon>
        <taxon>Hyphomicrobiales</taxon>
        <taxon>Phyllobacteriaceae</taxon>
        <taxon>Aquibium</taxon>
    </lineage>
</organism>
<evidence type="ECO:0000256" key="5">
    <source>
        <dbReference type="ARBA" id="ARBA00012102"/>
    </source>
</evidence>
<accession>A0A3R9YHX4</accession>
<gene>
    <name evidence="14" type="primary">coaA</name>
    <name evidence="17" type="ORF">EJC49_01960</name>
</gene>
<dbReference type="GO" id="GO:0005524">
    <property type="term" value="F:ATP binding"/>
    <property type="evidence" value="ECO:0007669"/>
    <property type="project" value="UniProtKB-UniRule"/>
</dbReference>
<comment type="caution">
    <text evidence="17">The sequence shown here is derived from an EMBL/GenBank/DDBJ whole genome shotgun (WGS) entry which is preliminary data.</text>
</comment>
<sequence>MDQLAPEVKYSPYRVFSAERWAEFRADTPLTLTEDEVQRLSSLNDPIDLDEVRRIYLSLSRLLSAHVEATQLLFRQRQAFFNASESKKTPFIIGIAGSVAVGKSATARILKELLARWPSSPKVDLVTTDGFLYPNEVLRRENLMERKGFPDSYDVGALLRFLSAIKSGEPNVPAPVYSHFTYDVLPGEYVAIDRPDILIFEGINVLQTRDLPKDGRAVPVVSDFFDFSVYIDADEALIHKWYINRFMRLRETAFRNPDSFFHRYSTLSEDSARAIAEGLWSNINLKNLRENILPTRPRADLILKKGTNHRVEEVALRRL</sequence>
<feature type="domain" description="Phosphoribulokinase/uridine kinase" evidence="16">
    <location>
        <begin position="92"/>
        <end position="250"/>
    </location>
</feature>
<dbReference type="GO" id="GO:0004594">
    <property type="term" value="F:pantothenate kinase activity"/>
    <property type="evidence" value="ECO:0007669"/>
    <property type="project" value="UniProtKB-UniRule"/>
</dbReference>
<evidence type="ECO:0000313" key="18">
    <source>
        <dbReference type="Proteomes" id="UP000278398"/>
    </source>
</evidence>
<evidence type="ECO:0000256" key="15">
    <source>
        <dbReference type="RuleBase" id="RU003530"/>
    </source>
</evidence>
<dbReference type="InterPro" id="IPR006083">
    <property type="entry name" value="PRK/URK"/>
</dbReference>
<feature type="binding site" evidence="14">
    <location>
        <begin position="97"/>
        <end position="104"/>
    </location>
    <ligand>
        <name>ATP</name>
        <dbReference type="ChEBI" id="CHEBI:30616"/>
    </ligand>
</feature>
<keyword evidence="18" id="KW-1185">Reference proteome</keyword>
<evidence type="ECO:0000256" key="12">
    <source>
        <dbReference type="ARBA" id="ARBA00022993"/>
    </source>
</evidence>
<dbReference type="RefSeq" id="WP_126697776.1">
    <property type="nucleotide sequence ID" value="NZ_RWKW01000004.1"/>
</dbReference>
<proteinExistence type="inferred from homology"/>
<dbReference type="CDD" id="cd02025">
    <property type="entry name" value="PanK"/>
    <property type="match status" value="1"/>
</dbReference>
<dbReference type="EC" id="2.7.1.33" evidence="5 14"/>
<comment type="pathway">
    <text evidence="3 14 15">Cofactor biosynthesis; coenzyme A biosynthesis; CoA from (R)-pantothenate: step 1/5.</text>
</comment>
<dbReference type="GO" id="GO:0005737">
    <property type="term" value="C:cytoplasm"/>
    <property type="evidence" value="ECO:0007669"/>
    <property type="project" value="UniProtKB-SubCell"/>
</dbReference>
<evidence type="ECO:0000256" key="7">
    <source>
        <dbReference type="ARBA" id="ARBA00022490"/>
    </source>
</evidence>
<keyword evidence="8 14" id="KW-0808">Transferase</keyword>
<evidence type="ECO:0000256" key="8">
    <source>
        <dbReference type="ARBA" id="ARBA00022679"/>
    </source>
</evidence>
<dbReference type="Proteomes" id="UP000278398">
    <property type="component" value="Unassembled WGS sequence"/>
</dbReference>
<evidence type="ECO:0000256" key="13">
    <source>
        <dbReference type="ARBA" id="ARBA00032866"/>
    </source>
</evidence>
<dbReference type="Gene3D" id="3.40.50.300">
    <property type="entry name" value="P-loop containing nucleotide triphosphate hydrolases"/>
    <property type="match status" value="1"/>
</dbReference>
<dbReference type="UniPathway" id="UPA00241">
    <property type="reaction ID" value="UER00352"/>
</dbReference>
<protein>
    <recommendedName>
        <fullName evidence="6 14">Pantothenate kinase</fullName>
        <ecNumber evidence="5 14">2.7.1.33</ecNumber>
    </recommendedName>
    <alternativeName>
        <fullName evidence="13 14">Pantothenic acid kinase</fullName>
    </alternativeName>
</protein>
<dbReference type="InterPro" id="IPR004566">
    <property type="entry name" value="PanK"/>
</dbReference>
<dbReference type="GO" id="GO:0015937">
    <property type="term" value="P:coenzyme A biosynthetic process"/>
    <property type="evidence" value="ECO:0007669"/>
    <property type="project" value="UniProtKB-UniRule"/>
</dbReference>